<dbReference type="EMBL" id="JACHIG010000013">
    <property type="protein sequence ID" value="MBB5035101.1"/>
    <property type="molecule type" value="Genomic_DNA"/>
</dbReference>
<evidence type="ECO:0000313" key="7">
    <source>
        <dbReference type="Proteomes" id="UP000590740"/>
    </source>
</evidence>
<evidence type="ECO:0000259" key="5">
    <source>
        <dbReference type="Pfam" id="PF00877"/>
    </source>
</evidence>
<dbReference type="GO" id="GO:0006508">
    <property type="term" value="P:proteolysis"/>
    <property type="evidence" value="ECO:0007669"/>
    <property type="project" value="UniProtKB-KW"/>
</dbReference>
<dbReference type="Pfam" id="PF00877">
    <property type="entry name" value="NLPC_P60"/>
    <property type="match status" value="1"/>
</dbReference>
<keyword evidence="4" id="KW-0788">Thiol protease</keyword>
<keyword evidence="3 6" id="KW-0378">Hydrolase</keyword>
<comment type="caution">
    <text evidence="6">The sequence shown here is derived from an EMBL/GenBank/DDBJ whole genome shotgun (WGS) entry which is preliminary data.</text>
</comment>
<evidence type="ECO:0000313" key="6">
    <source>
        <dbReference type="EMBL" id="MBB5035101.1"/>
    </source>
</evidence>
<evidence type="ECO:0000256" key="1">
    <source>
        <dbReference type="ARBA" id="ARBA00007074"/>
    </source>
</evidence>
<dbReference type="InterPro" id="IPR000064">
    <property type="entry name" value="NLP_P60_dom"/>
</dbReference>
<keyword evidence="7" id="KW-1185">Reference proteome</keyword>
<sequence length="272" mass="30388">MIALICSLAGITQAQNTYTSPYTVKFSFKEEDLIGDLLKGPRADSKEYASVPFQEWYNPANQTRWTYRGPPAKHFNPPAGLSNKSPQWSRERVIAAGMRYIGYSYQHHHVPEWDPPAEWPRDSEQKTPAGKGLDCSNFTAFAYNLALGIKPTGDIRDQSEMTEVKGPGPGRIIPVTRIELPTKHEDFEKELLSGDLLYIKNTKGVLSHVVLWVGSIGRSPDGMPLILDSTGSGNYDAKGSEIPDGIQLRAFTPRSWYFRQASHVLRIIPKGK</sequence>
<dbReference type="RefSeq" id="WP_184343549.1">
    <property type="nucleotide sequence ID" value="NZ_JACHIG010000013.1"/>
</dbReference>
<accession>A0A7W7YF92</accession>
<dbReference type="AlphaFoldDB" id="A0A7W7YF92"/>
<dbReference type="InterPro" id="IPR038765">
    <property type="entry name" value="Papain-like_cys_pep_sf"/>
</dbReference>
<dbReference type="Gene3D" id="3.90.1720.10">
    <property type="entry name" value="endopeptidase domain like (from Nostoc punctiforme)"/>
    <property type="match status" value="1"/>
</dbReference>
<dbReference type="Proteomes" id="UP000590740">
    <property type="component" value="Unassembled WGS sequence"/>
</dbReference>
<dbReference type="SUPFAM" id="SSF54001">
    <property type="entry name" value="Cysteine proteinases"/>
    <property type="match status" value="1"/>
</dbReference>
<feature type="domain" description="NlpC/P60" evidence="5">
    <location>
        <begin position="130"/>
        <end position="214"/>
    </location>
</feature>
<comment type="similarity">
    <text evidence="1">Belongs to the peptidase C40 family.</text>
</comment>
<protein>
    <submittedName>
        <fullName evidence="6">Cell wall-associated NlpC family hydrolase</fullName>
    </submittedName>
</protein>
<evidence type="ECO:0000256" key="2">
    <source>
        <dbReference type="ARBA" id="ARBA00022670"/>
    </source>
</evidence>
<dbReference type="GO" id="GO:0008234">
    <property type="term" value="F:cysteine-type peptidase activity"/>
    <property type="evidence" value="ECO:0007669"/>
    <property type="project" value="UniProtKB-KW"/>
</dbReference>
<reference evidence="6 7" key="1">
    <citation type="submission" date="2020-08" db="EMBL/GenBank/DDBJ databases">
        <title>Genomic Encyclopedia of Type Strains, Phase IV (KMG-IV): sequencing the most valuable type-strain genomes for metagenomic binning, comparative biology and taxonomic classification.</title>
        <authorList>
            <person name="Goeker M."/>
        </authorList>
    </citation>
    <scope>NUCLEOTIDE SEQUENCE [LARGE SCALE GENOMIC DNA]</scope>
    <source>
        <strain evidence="6 7">DSM 12252</strain>
    </source>
</reference>
<proteinExistence type="inferred from homology"/>
<keyword evidence="2" id="KW-0645">Protease</keyword>
<organism evidence="6 7">
    <name type="scientific">Prosthecobacter vanneervenii</name>
    <dbReference type="NCBI Taxonomy" id="48466"/>
    <lineage>
        <taxon>Bacteria</taxon>
        <taxon>Pseudomonadati</taxon>
        <taxon>Verrucomicrobiota</taxon>
        <taxon>Verrucomicrobiia</taxon>
        <taxon>Verrucomicrobiales</taxon>
        <taxon>Verrucomicrobiaceae</taxon>
        <taxon>Prosthecobacter</taxon>
    </lineage>
</organism>
<evidence type="ECO:0000256" key="4">
    <source>
        <dbReference type="ARBA" id="ARBA00022807"/>
    </source>
</evidence>
<evidence type="ECO:0000256" key="3">
    <source>
        <dbReference type="ARBA" id="ARBA00022801"/>
    </source>
</evidence>
<gene>
    <name evidence="6" type="ORF">HNQ65_004709</name>
</gene>
<name>A0A7W7YF92_9BACT</name>